<feature type="compositionally biased region" description="Basic residues" evidence="1">
    <location>
        <begin position="175"/>
        <end position="185"/>
    </location>
</feature>
<gene>
    <name evidence="2" type="ORF">TvY486_0012320</name>
</gene>
<feature type="compositionally biased region" description="Basic and acidic residues" evidence="1">
    <location>
        <begin position="68"/>
        <end position="81"/>
    </location>
</feature>
<feature type="compositionally biased region" description="Basic residues" evidence="1">
    <location>
        <begin position="90"/>
        <end position="119"/>
    </location>
</feature>
<accession>F9WLZ1</accession>
<name>F9WLZ1_TRYVY</name>
<keyword evidence="3" id="KW-1185">Reference proteome</keyword>
<feature type="compositionally biased region" description="Basic and acidic residues" evidence="1">
    <location>
        <begin position="140"/>
        <end position="174"/>
    </location>
</feature>
<organism evidence="2 3">
    <name type="scientific">Trypanosoma vivax (strain Y486)</name>
    <dbReference type="NCBI Taxonomy" id="1055687"/>
    <lineage>
        <taxon>Eukaryota</taxon>
        <taxon>Discoba</taxon>
        <taxon>Euglenozoa</taxon>
        <taxon>Kinetoplastea</taxon>
        <taxon>Metakinetoplastina</taxon>
        <taxon>Trypanosomatida</taxon>
        <taxon>Trypanosomatidae</taxon>
        <taxon>Trypanosoma</taxon>
        <taxon>Duttonella</taxon>
    </lineage>
</organism>
<evidence type="ECO:0000256" key="1">
    <source>
        <dbReference type="SAM" id="MobiDB-lite"/>
    </source>
</evidence>
<dbReference type="EMBL" id="CAEX01001352">
    <property type="protein sequence ID" value="CCD18537.1"/>
    <property type="molecule type" value="Genomic_DNA"/>
</dbReference>
<reference evidence="2 3" key="1">
    <citation type="journal article" date="2012" name="Proc. Natl. Acad. Sci. U.S.A.">
        <title>Antigenic diversity is generated by distinct evolutionary mechanisms in African trypanosome species.</title>
        <authorList>
            <person name="Jackson A.P."/>
            <person name="Berry A."/>
            <person name="Aslett M."/>
            <person name="Allison H.C."/>
            <person name="Burton P."/>
            <person name="Vavrova-Anderson J."/>
            <person name="Brown R."/>
            <person name="Browne H."/>
            <person name="Corton N."/>
            <person name="Hauser H."/>
            <person name="Gamble J."/>
            <person name="Gilderthorp R."/>
            <person name="Marcello L."/>
            <person name="McQuillan J."/>
            <person name="Otto T.D."/>
            <person name="Quail M.A."/>
            <person name="Sanders M.J."/>
            <person name="van Tonder A."/>
            <person name="Ginger M.L."/>
            <person name="Field M.C."/>
            <person name="Barry J.D."/>
            <person name="Hertz-Fowler C."/>
            <person name="Berriman M."/>
        </authorList>
    </citation>
    <scope>NUCLEOTIDE SEQUENCE</scope>
    <source>
        <strain evidence="2 3">Y486</strain>
    </source>
</reference>
<sequence length="185" mass="20956">MNTTHKRTRQKGTDPQERAREQHTEAQRNWTQGGHAGSKRNERVSEGQGEQRIKDRRAPCRAKARAAAQEKEHGKGAEKHGTQRIGRKSEKAKRRKGREKRKRKRTTRRGRGRGRKRKTATGGQRASTIRDTGEMTMNAKDTRKSKDSTGTDNKGDDETGGRAKEKKQKGEGSKGHNRHGTKRTK</sequence>
<feature type="compositionally biased region" description="Basic and acidic residues" evidence="1">
    <location>
        <begin position="11"/>
        <end position="26"/>
    </location>
</feature>
<feature type="region of interest" description="Disordered" evidence="1">
    <location>
        <begin position="1"/>
        <end position="185"/>
    </location>
</feature>
<feature type="compositionally biased region" description="Basic and acidic residues" evidence="1">
    <location>
        <begin position="39"/>
        <end position="58"/>
    </location>
</feature>
<evidence type="ECO:0000313" key="3">
    <source>
        <dbReference type="Proteomes" id="UP000009027"/>
    </source>
</evidence>
<proteinExistence type="predicted"/>
<dbReference type="AlphaFoldDB" id="F9WLZ1"/>
<protein>
    <submittedName>
        <fullName evidence="2">Uncharacterized protein</fullName>
    </submittedName>
</protein>
<dbReference type="VEuPathDB" id="TriTrypDB:TvY486_0012320"/>
<dbReference type="Proteomes" id="UP000009027">
    <property type="component" value="Unassembled WGS sequence"/>
</dbReference>
<evidence type="ECO:0000313" key="2">
    <source>
        <dbReference type="EMBL" id="CCD18537.1"/>
    </source>
</evidence>
<feature type="compositionally biased region" description="Basic residues" evidence="1">
    <location>
        <begin position="1"/>
        <end position="10"/>
    </location>
</feature>